<proteinExistence type="predicted"/>
<dbReference type="Proteomes" id="UP000258707">
    <property type="component" value="Chromosome"/>
</dbReference>
<accession>A0A346PJM0</accession>
<reference evidence="2" key="3">
    <citation type="journal article" date="2019" name="Int. J. Syst. Evol. Microbiol.">
        <title>Natronolimnobius sulfurireducens sp. nov. and Halalkaliarchaeum desulfuricum gen. nov., sp. nov., the first sulfur-respiring alkaliphilic haloarchaea from hypersaline alkaline lakes.</title>
        <authorList>
            <person name="Sorokin D.Y."/>
            <person name="Yakimov M."/>
            <person name="Messina E."/>
            <person name="Merkel A.Y."/>
            <person name="Bale N.J."/>
            <person name="Sinninghe Damste J.S."/>
        </authorList>
    </citation>
    <scope>NUCLEOTIDE SEQUENCE</scope>
    <source>
        <strain evidence="2">AArc-Mg</strain>
        <strain evidence="1">AArc1</strain>
    </source>
</reference>
<dbReference type="AlphaFoldDB" id="A0A346PVB1"/>
<dbReference type="Proteomes" id="UP000258613">
    <property type="component" value="Chromosome"/>
</dbReference>
<evidence type="ECO:0008006" key="5">
    <source>
        <dbReference type="Google" id="ProtNLM"/>
    </source>
</evidence>
<dbReference type="OrthoDB" id="247722at2157"/>
<gene>
    <name evidence="1" type="ORF">AArc1_3422</name>
    <name evidence="2" type="ORF">AArcMg_3482</name>
</gene>
<organism evidence="2 3">
    <name type="scientific">Natrarchaeobaculum sulfurireducens</name>
    <dbReference type="NCBI Taxonomy" id="2044521"/>
    <lineage>
        <taxon>Archaea</taxon>
        <taxon>Methanobacteriati</taxon>
        <taxon>Methanobacteriota</taxon>
        <taxon>Stenosarchaea group</taxon>
        <taxon>Halobacteria</taxon>
        <taxon>Halobacteriales</taxon>
        <taxon>Natrialbaceae</taxon>
        <taxon>Natrarchaeobaculum</taxon>
    </lineage>
</organism>
<name>A0A346PVB1_9EURY</name>
<dbReference type="RefSeq" id="WP_117365618.1">
    <property type="nucleotide sequence ID" value="NZ_CP024047.1"/>
</dbReference>
<keyword evidence="3" id="KW-1185">Reference proteome</keyword>
<dbReference type="EMBL" id="CP027033">
    <property type="protein sequence ID" value="AXR83456.1"/>
    <property type="molecule type" value="Genomic_DNA"/>
</dbReference>
<protein>
    <recommendedName>
        <fullName evidence="5">Transcriptional regulator, ArsR family</fullName>
    </recommendedName>
</protein>
<dbReference type="GeneID" id="37643967"/>
<reference evidence="3" key="2">
    <citation type="submission" date="2018-02" db="EMBL/GenBank/DDBJ databases">
        <title>Phenotypic and genomic properties of facultatively anaerobic sulfur-reducing natronoarchaea from hypersaline soda lakes.</title>
        <authorList>
            <person name="Sorokin D.Y."/>
            <person name="Kublanov I.V."/>
            <person name="Roman P."/>
            <person name="Sinninghe Damste J.S."/>
            <person name="Golyshin P.N."/>
            <person name="Rojo D."/>
            <person name="Ciordia S."/>
            <person name="Mena M.D.C."/>
            <person name="Ferrer M."/>
            <person name="Messina E."/>
            <person name="Smedile F."/>
            <person name="La Spada G."/>
            <person name="La Cono V."/>
            <person name="Yakimov M.M."/>
        </authorList>
    </citation>
    <scope>NUCLEOTIDE SEQUENCE [LARGE SCALE GENOMIC DNA]</scope>
    <source>
        <strain evidence="3">AArc-Mg</strain>
    </source>
</reference>
<evidence type="ECO:0000313" key="4">
    <source>
        <dbReference type="Proteomes" id="UP000258707"/>
    </source>
</evidence>
<dbReference type="KEGG" id="nag:AArcMg_3482"/>
<evidence type="ECO:0000313" key="2">
    <source>
        <dbReference type="EMBL" id="AXR83456.1"/>
    </source>
</evidence>
<dbReference type="KEGG" id="nan:AArc1_3422"/>
<evidence type="ECO:0000313" key="1">
    <source>
        <dbReference type="EMBL" id="AXR79715.1"/>
    </source>
</evidence>
<sequence length="132" mass="15051">MPAYRQQDPELVVRRWDRVFDALSAEPRRQLVDALMDVPDDGWVQLPDAAVTPAIETSLETLHLELQHQHLPLLADGGYVEWERTPFSVTRGPRFDEVRIVLDGLYANATDIPVRLVAGCQTLEEKVEQTEF</sequence>
<evidence type="ECO:0000313" key="3">
    <source>
        <dbReference type="Proteomes" id="UP000258613"/>
    </source>
</evidence>
<accession>A0A346PVB1</accession>
<reference evidence="4" key="1">
    <citation type="submission" date="2017-10" db="EMBL/GenBank/DDBJ databases">
        <title>Phenotypic and genomic properties of facultatively anaerobic sulfur-reducing natronoarchaea from hypersaline soda lakes.</title>
        <authorList>
            <person name="Sorokin D.Y."/>
            <person name="Kublanov I.V."/>
            <person name="Roman P."/>
            <person name="Sinninghe Damste J.S."/>
            <person name="Golyshin P.N."/>
            <person name="Rojo D."/>
            <person name="Ciordia S."/>
            <person name="Mena Md.C."/>
            <person name="Ferrer M."/>
            <person name="Messina E."/>
            <person name="Smedile F."/>
            <person name="La Spada G."/>
            <person name="La Cono V."/>
            <person name="Yakimov M.M."/>
        </authorList>
    </citation>
    <scope>NUCLEOTIDE SEQUENCE [LARGE SCALE GENOMIC DNA]</scope>
    <source>
        <strain evidence="4">AArc1</strain>
    </source>
</reference>
<dbReference type="EMBL" id="CP024047">
    <property type="protein sequence ID" value="AXR79715.1"/>
    <property type="molecule type" value="Genomic_DNA"/>
</dbReference>